<accession>A0AAV2QKF1</accession>
<evidence type="ECO:0000256" key="3">
    <source>
        <dbReference type="SAM" id="SignalP"/>
    </source>
</evidence>
<dbReference type="InterPro" id="IPR032675">
    <property type="entry name" value="LRR_dom_sf"/>
</dbReference>
<evidence type="ECO:0000256" key="1">
    <source>
        <dbReference type="ARBA" id="ARBA00022614"/>
    </source>
</evidence>
<reference evidence="4 5" key="1">
    <citation type="submission" date="2024-05" db="EMBL/GenBank/DDBJ databases">
        <authorList>
            <person name="Wallberg A."/>
        </authorList>
    </citation>
    <scope>NUCLEOTIDE SEQUENCE [LARGE SCALE GENOMIC DNA]</scope>
</reference>
<keyword evidence="2" id="KW-0677">Repeat</keyword>
<evidence type="ECO:0008006" key="6">
    <source>
        <dbReference type="Google" id="ProtNLM"/>
    </source>
</evidence>
<evidence type="ECO:0000313" key="4">
    <source>
        <dbReference type="EMBL" id="CAL4089518.1"/>
    </source>
</evidence>
<keyword evidence="1" id="KW-0433">Leucine-rich repeat</keyword>
<organism evidence="4 5">
    <name type="scientific">Meganyctiphanes norvegica</name>
    <name type="common">Northern krill</name>
    <name type="synonym">Thysanopoda norvegica</name>
    <dbReference type="NCBI Taxonomy" id="48144"/>
    <lineage>
        <taxon>Eukaryota</taxon>
        <taxon>Metazoa</taxon>
        <taxon>Ecdysozoa</taxon>
        <taxon>Arthropoda</taxon>
        <taxon>Crustacea</taxon>
        <taxon>Multicrustacea</taxon>
        <taxon>Malacostraca</taxon>
        <taxon>Eumalacostraca</taxon>
        <taxon>Eucarida</taxon>
        <taxon>Euphausiacea</taxon>
        <taxon>Euphausiidae</taxon>
        <taxon>Meganyctiphanes</taxon>
    </lineage>
</organism>
<evidence type="ECO:0000256" key="2">
    <source>
        <dbReference type="ARBA" id="ARBA00022737"/>
    </source>
</evidence>
<feature type="signal peptide" evidence="3">
    <location>
        <begin position="1"/>
        <end position="21"/>
    </location>
</feature>
<dbReference type="Gene3D" id="3.80.10.10">
    <property type="entry name" value="Ribonuclease Inhibitor"/>
    <property type="match status" value="1"/>
</dbReference>
<dbReference type="InterPro" id="IPR001611">
    <property type="entry name" value="Leu-rich_rpt"/>
</dbReference>
<dbReference type="PANTHER" id="PTHR24366:SF170">
    <property type="entry name" value="RE50361P"/>
    <property type="match status" value="1"/>
</dbReference>
<feature type="non-terminal residue" evidence="4">
    <location>
        <position position="1"/>
    </location>
</feature>
<proteinExistence type="predicted"/>
<dbReference type="InterPro" id="IPR003591">
    <property type="entry name" value="Leu-rich_rpt_typical-subtyp"/>
</dbReference>
<comment type="caution">
    <text evidence="4">The sequence shown here is derived from an EMBL/GenBank/DDBJ whole genome shotgun (WGS) entry which is preliminary data.</text>
</comment>
<gene>
    <name evidence="4" type="ORF">MNOR_LOCUS13827</name>
</gene>
<dbReference type="Pfam" id="PF13855">
    <property type="entry name" value="LRR_8"/>
    <property type="match status" value="1"/>
</dbReference>
<protein>
    <recommendedName>
        <fullName evidence="6">Oplophorus-luciferin 2-monooxygenase non-catalytic subunit</fullName>
    </recommendedName>
</protein>
<keyword evidence="3" id="KW-0732">Signal</keyword>
<sequence length="454" mass="51507">LQTMKTNIIILLYIVVRSVSGQLNDNQYLTHSDVYNQSKVHVMQDGHQDTIPSDVYNQSKVHVMQDGHQDNIPSDVYNQNKVHVMQDGHQDTIPSDVYNQSKVHVMQDGHQDTIPSDVYNQSKVHVMQDGHQYIIPSDVYNQSKVHVKQDDRHQPEYYDYEPPCPDAEDIVPCVCTYDSVFNGLDLECSAVESEEQLKQIFKADFPFKNFNQFHIRDNHNIKVLEAGVFNGISFEIINICYTDLEVVELHALDSCYETAINIILYFNKITSFPFDEVSLFSKLRYFAINDNLLSVIPADAFHGLTALEHIYISNNNADIVGTFQDLPNLLSINLGFNAITTIPAQFMNIGSSDLSYIGLYYNNIVSVEPGAFDIIDGLDIGMEGNSLSTLDEAIWRPYLEAGVTLYADGNPLVCDCDIAWLFAEDHLLEQIRLLPQCTDGEYLHNLDPKIFDLC</sequence>
<dbReference type="SUPFAM" id="SSF52058">
    <property type="entry name" value="L domain-like"/>
    <property type="match status" value="1"/>
</dbReference>
<dbReference type="SMART" id="SM00369">
    <property type="entry name" value="LRR_TYP"/>
    <property type="match status" value="2"/>
</dbReference>
<feature type="chain" id="PRO_5043449836" description="Oplophorus-luciferin 2-monooxygenase non-catalytic subunit" evidence="3">
    <location>
        <begin position="22"/>
        <end position="454"/>
    </location>
</feature>
<dbReference type="EMBL" id="CAXKWB010008068">
    <property type="protein sequence ID" value="CAL4089518.1"/>
    <property type="molecule type" value="Genomic_DNA"/>
</dbReference>
<keyword evidence="5" id="KW-1185">Reference proteome</keyword>
<dbReference type="Proteomes" id="UP001497623">
    <property type="component" value="Unassembled WGS sequence"/>
</dbReference>
<dbReference type="PANTHER" id="PTHR24366">
    <property type="entry name" value="IG(IMMUNOGLOBULIN) AND LRR(LEUCINE RICH REPEAT) DOMAINS"/>
    <property type="match status" value="1"/>
</dbReference>
<name>A0AAV2QKF1_MEGNR</name>
<dbReference type="AlphaFoldDB" id="A0AAV2QKF1"/>
<evidence type="ECO:0000313" key="5">
    <source>
        <dbReference type="Proteomes" id="UP001497623"/>
    </source>
</evidence>